<dbReference type="GO" id="GO:0005886">
    <property type="term" value="C:plasma membrane"/>
    <property type="evidence" value="ECO:0007669"/>
    <property type="project" value="UniProtKB-SubCell"/>
</dbReference>
<organism evidence="9 10">
    <name type="scientific">Lysinibacter cavernae</name>
    <dbReference type="NCBI Taxonomy" id="1640652"/>
    <lineage>
        <taxon>Bacteria</taxon>
        <taxon>Bacillati</taxon>
        <taxon>Actinomycetota</taxon>
        <taxon>Actinomycetes</taxon>
        <taxon>Micrococcales</taxon>
        <taxon>Microbacteriaceae</taxon>
        <taxon>Lysinibacter</taxon>
    </lineage>
</organism>
<feature type="transmembrane region" description="Helical" evidence="8">
    <location>
        <begin position="250"/>
        <end position="279"/>
    </location>
</feature>
<keyword evidence="7 8" id="KW-0472">Membrane</keyword>
<evidence type="ECO:0000256" key="6">
    <source>
        <dbReference type="ARBA" id="ARBA00022989"/>
    </source>
</evidence>
<feature type="transmembrane region" description="Helical" evidence="8">
    <location>
        <begin position="87"/>
        <end position="117"/>
    </location>
</feature>
<name>A0A7X5R2T2_9MICO</name>
<keyword evidence="3 8" id="KW-0812">Transmembrane</keyword>
<feature type="transmembrane region" description="Helical" evidence="8">
    <location>
        <begin position="57"/>
        <end position="75"/>
    </location>
</feature>
<evidence type="ECO:0000256" key="2">
    <source>
        <dbReference type="ARBA" id="ARBA00022475"/>
    </source>
</evidence>
<evidence type="ECO:0000256" key="5">
    <source>
        <dbReference type="ARBA" id="ARBA00022984"/>
    </source>
</evidence>
<feature type="transmembrane region" description="Helical" evidence="8">
    <location>
        <begin position="334"/>
        <end position="355"/>
    </location>
</feature>
<feature type="transmembrane region" description="Helical" evidence="8">
    <location>
        <begin position="207"/>
        <end position="229"/>
    </location>
</feature>
<dbReference type="InterPro" id="IPR004268">
    <property type="entry name" value="MurJ"/>
</dbReference>
<dbReference type="RefSeq" id="WP_243848790.1">
    <property type="nucleotide sequence ID" value="NZ_JAAMOX010000002.1"/>
</dbReference>
<dbReference type="PRINTS" id="PR01806">
    <property type="entry name" value="VIRFACTRMVIN"/>
</dbReference>
<evidence type="ECO:0000313" key="10">
    <source>
        <dbReference type="Proteomes" id="UP000541033"/>
    </source>
</evidence>
<evidence type="ECO:0000313" key="9">
    <source>
        <dbReference type="EMBL" id="NIH54633.1"/>
    </source>
</evidence>
<keyword evidence="2" id="KW-1003">Cell membrane</keyword>
<proteinExistence type="predicted"/>
<evidence type="ECO:0000256" key="3">
    <source>
        <dbReference type="ARBA" id="ARBA00022692"/>
    </source>
</evidence>
<keyword evidence="5" id="KW-0573">Peptidoglycan synthesis</keyword>
<feature type="transmembrane region" description="Helical" evidence="8">
    <location>
        <begin position="367"/>
        <end position="390"/>
    </location>
</feature>
<feature type="transmembrane region" description="Helical" evidence="8">
    <location>
        <begin position="12"/>
        <end position="37"/>
    </location>
</feature>
<evidence type="ECO:0000256" key="7">
    <source>
        <dbReference type="ARBA" id="ARBA00023136"/>
    </source>
</evidence>
<dbReference type="EMBL" id="JAAMOX010000002">
    <property type="protein sequence ID" value="NIH54633.1"/>
    <property type="molecule type" value="Genomic_DNA"/>
</dbReference>
<dbReference type="AlphaFoldDB" id="A0A7X5R2T2"/>
<comment type="caution">
    <text evidence="9">The sequence shown here is derived from an EMBL/GenBank/DDBJ whole genome shotgun (WGS) entry which is preliminary data.</text>
</comment>
<feature type="transmembrane region" description="Helical" evidence="8">
    <location>
        <begin position="291"/>
        <end position="313"/>
    </location>
</feature>
<evidence type="ECO:0000256" key="8">
    <source>
        <dbReference type="SAM" id="Phobius"/>
    </source>
</evidence>
<dbReference type="GO" id="GO:0009252">
    <property type="term" value="P:peptidoglycan biosynthetic process"/>
    <property type="evidence" value="ECO:0007669"/>
    <property type="project" value="UniProtKB-KW"/>
</dbReference>
<feature type="transmembrane region" description="Helical" evidence="8">
    <location>
        <begin position="402"/>
        <end position="425"/>
    </location>
</feature>
<dbReference type="PANTHER" id="PTHR47019:SF1">
    <property type="entry name" value="LIPID II FLIPPASE MURJ"/>
    <property type="match status" value="1"/>
</dbReference>
<comment type="subcellular location">
    <subcellularLocation>
        <location evidence="1">Cell membrane</location>
        <topology evidence="1">Multi-pass membrane protein</topology>
    </subcellularLocation>
</comment>
<gene>
    <name evidence="9" type="ORF">FHX76_002529</name>
</gene>
<dbReference type="PANTHER" id="PTHR47019">
    <property type="entry name" value="LIPID II FLIPPASE MURJ"/>
    <property type="match status" value="1"/>
</dbReference>
<keyword evidence="6 8" id="KW-1133">Transmembrane helix</keyword>
<keyword evidence="4" id="KW-0133">Cell shape</keyword>
<dbReference type="Proteomes" id="UP000541033">
    <property type="component" value="Unassembled WGS sequence"/>
</dbReference>
<feature type="transmembrane region" description="Helical" evidence="8">
    <location>
        <begin position="505"/>
        <end position="525"/>
    </location>
</feature>
<dbReference type="GO" id="GO:0015648">
    <property type="term" value="F:lipid-linked peptidoglycan transporter activity"/>
    <property type="evidence" value="ECO:0007669"/>
    <property type="project" value="TreeGrafter"/>
</dbReference>
<feature type="transmembrane region" description="Helical" evidence="8">
    <location>
        <begin position="431"/>
        <end position="453"/>
    </location>
</feature>
<protein>
    <submittedName>
        <fullName evidence="9">Putative peptidoglycan lipid II flippase</fullName>
    </submittedName>
</protein>
<dbReference type="GO" id="GO:0034204">
    <property type="term" value="P:lipid translocation"/>
    <property type="evidence" value="ECO:0007669"/>
    <property type="project" value="TreeGrafter"/>
</dbReference>
<reference evidence="9 10" key="1">
    <citation type="submission" date="2020-02" db="EMBL/GenBank/DDBJ databases">
        <title>Sequencing the genomes of 1000 actinobacteria strains.</title>
        <authorList>
            <person name="Klenk H.-P."/>
        </authorList>
    </citation>
    <scope>NUCLEOTIDE SEQUENCE [LARGE SCALE GENOMIC DNA]</scope>
    <source>
        <strain evidence="9 10">DSM 27960</strain>
    </source>
</reference>
<dbReference type="InterPro" id="IPR051050">
    <property type="entry name" value="Lipid_II_flippase_MurJ/MviN"/>
</dbReference>
<feature type="transmembrane region" description="Helical" evidence="8">
    <location>
        <begin position="129"/>
        <end position="151"/>
    </location>
</feature>
<feature type="transmembrane region" description="Helical" evidence="8">
    <location>
        <begin position="473"/>
        <end position="493"/>
    </location>
</feature>
<evidence type="ECO:0000256" key="4">
    <source>
        <dbReference type="ARBA" id="ARBA00022960"/>
    </source>
</evidence>
<dbReference type="GO" id="GO:0008360">
    <property type="term" value="P:regulation of cell shape"/>
    <property type="evidence" value="ECO:0007669"/>
    <property type="project" value="UniProtKB-KW"/>
</dbReference>
<keyword evidence="10" id="KW-1185">Reference proteome</keyword>
<accession>A0A7X5R2T2</accession>
<sequence length="547" mass="58509">MTTPTDNIGKASVWLASGTVVSRLLGFLKIMVLAQTIGSVGVGTNAFALANSLPNNVYLIIAGGVLNAILVPHIVRAAKGFDGGASYINKLVTLAIVVLGATTAIAVVLTPVIVTIYSAASSEAGTDGAGLALAIALGYWCMPQILFYGLYTVLGEILNARRMFGPFTWAPILNNVIGILGLILFTVMFGADPNGDATVADWTPDRIAVLGGSTTLGVIAQAAILLVFWKRAGLKFKLDFKWKGVGLRSAGRASVWAFGIMIAAQLTLIVTTNVAYITYDTKLPSLFISTTAWLIFALPHSIITVSITTAHFTRMSEHATAKDFPAVRKDFSEIVRSVCLLITLTMFGMVVLAMPLSKLFVKEDSQLVGMTLVLIANMIWLVFFTIVFVAQRTFYALGDTRTPFFFFLFQYALQAILSVGVGMFVPHEYLVVGLAIAQGVSTLATMPIALGLLRKRIPGGLDGKRVTRTLLQYFFAGAVAAVVGYFVTNLLGGNTPGAFGTANKVTAIIVMSAVGVVMSAIYFAILHFMRSSELKEFAAPIMRRLGR</sequence>
<evidence type="ECO:0000256" key="1">
    <source>
        <dbReference type="ARBA" id="ARBA00004651"/>
    </source>
</evidence>
<feature type="transmembrane region" description="Helical" evidence="8">
    <location>
        <begin position="172"/>
        <end position="191"/>
    </location>
</feature>
<dbReference type="Pfam" id="PF03023">
    <property type="entry name" value="MurJ"/>
    <property type="match status" value="1"/>
</dbReference>